<reference evidence="4" key="1">
    <citation type="submission" date="2016-06" db="UniProtKB">
        <authorList>
            <consortium name="WormBaseParasite"/>
        </authorList>
    </citation>
    <scope>IDENTIFICATION</scope>
</reference>
<dbReference type="GO" id="GO:0043039">
    <property type="term" value="P:tRNA aminoacylation"/>
    <property type="evidence" value="ECO:0007669"/>
    <property type="project" value="InterPro"/>
</dbReference>
<keyword evidence="3" id="KW-1185">Reference proteome</keyword>
<dbReference type="OrthoDB" id="5870821at2759"/>
<evidence type="ECO:0000313" key="2">
    <source>
        <dbReference type="EMBL" id="VDK55647.1"/>
    </source>
</evidence>
<feature type="domain" description="Threonyl/alanyl tRNA synthetase SAD" evidence="1">
    <location>
        <begin position="33"/>
        <end position="74"/>
    </location>
</feature>
<dbReference type="GO" id="GO:0004812">
    <property type="term" value="F:aminoacyl-tRNA ligase activity"/>
    <property type="evidence" value="ECO:0007669"/>
    <property type="project" value="InterPro"/>
</dbReference>
<dbReference type="InterPro" id="IPR012947">
    <property type="entry name" value="tRNA_SAD"/>
</dbReference>
<dbReference type="SMART" id="SM00863">
    <property type="entry name" value="tRNA_SAD"/>
    <property type="match status" value="1"/>
</dbReference>
<dbReference type="Gene3D" id="3.30.980.10">
    <property type="entry name" value="Threonyl-trna Synthetase, Chain A, domain 2"/>
    <property type="match status" value="1"/>
</dbReference>
<reference evidence="2 3" key="2">
    <citation type="submission" date="2018-11" db="EMBL/GenBank/DDBJ databases">
        <authorList>
            <consortium name="Pathogen Informatics"/>
        </authorList>
    </citation>
    <scope>NUCLEOTIDE SEQUENCE [LARGE SCALE GENOMIC DNA]</scope>
</reference>
<dbReference type="Proteomes" id="UP000271098">
    <property type="component" value="Unassembled WGS sequence"/>
</dbReference>
<gene>
    <name evidence="2" type="ORF">GPUH_LOCUS6685</name>
</gene>
<evidence type="ECO:0000313" key="4">
    <source>
        <dbReference type="WBParaSite" id="GPUH_0000669501-mRNA-1"/>
    </source>
</evidence>
<organism evidence="4">
    <name type="scientific">Gongylonema pulchrum</name>
    <dbReference type="NCBI Taxonomy" id="637853"/>
    <lineage>
        <taxon>Eukaryota</taxon>
        <taxon>Metazoa</taxon>
        <taxon>Ecdysozoa</taxon>
        <taxon>Nematoda</taxon>
        <taxon>Chromadorea</taxon>
        <taxon>Rhabditida</taxon>
        <taxon>Spirurina</taxon>
        <taxon>Spiruromorpha</taxon>
        <taxon>Spiruroidea</taxon>
        <taxon>Gongylonematidae</taxon>
        <taxon>Gongylonema</taxon>
    </lineage>
</organism>
<evidence type="ECO:0000259" key="1">
    <source>
        <dbReference type="SMART" id="SM00863"/>
    </source>
</evidence>
<dbReference type="AlphaFoldDB" id="A0A183DD95"/>
<dbReference type="Pfam" id="PF07973">
    <property type="entry name" value="tRNA_SAD"/>
    <property type="match status" value="1"/>
</dbReference>
<proteinExistence type="predicted"/>
<accession>A0A183DD95</accession>
<dbReference type="InterPro" id="IPR018163">
    <property type="entry name" value="Thr/Ala-tRNA-synth_IIc_edit"/>
</dbReference>
<name>A0A183DD95_9BILA</name>
<protein>
    <submittedName>
        <fullName evidence="4">tRNA_SAD domain-containing protein</fullName>
    </submittedName>
</protein>
<dbReference type="SUPFAM" id="SSF55186">
    <property type="entry name" value="ThrRS/AlaRS common domain"/>
    <property type="match status" value="1"/>
</dbReference>
<dbReference type="EMBL" id="UYRT01016096">
    <property type="protein sequence ID" value="VDK55647.1"/>
    <property type="molecule type" value="Genomic_DNA"/>
</dbReference>
<dbReference type="WBParaSite" id="GPUH_0000669501-mRNA-1">
    <property type="protein sequence ID" value="GPUH_0000669501-mRNA-1"/>
    <property type="gene ID" value="GPUH_0000669501"/>
</dbReference>
<sequence length="111" mass="12494">MLVPLLTDTPLRRWKQEFVRKVASKSAQGGQEVIIYRMGDFVDLPEGPLIPNTNQIGKFSLTKVEHDGVEYRFSGVSVPKDLKCSSYSWDVICDASVMSVSEQHRLHQISA</sequence>
<evidence type="ECO:0000313" key="3">
    <source>
        <dbReference type="Proteomes" id="UP000271098"/>
    </source>
</evidence>
<dbReference type="GO" id="GO:0005524">
    <property type="term" value="F:ATP binding"/>
    <property type="evidence" value="ECO:0007669"/>
    <property type="project" value="InterPro"/>
</dbReference>